<proteinExistence type="predicted"/>
<feature type="domain" description="Helicase ATP-binding" evidence="2">
    <location>
        <begin position="46"/>
        <end position="196"/>
    </location>
</feature>
<dbReference type="Gene3D" id="3.40.50.10810">
    <property type="entry name" value="Tandem AAA-ATPase domain"/>
    <property type="match status" value="1"/>
</dbReference>
<dbReference type="PANTHER" id="PTHR45766:SF6">
    <property type="entry name" value="SWI_SNF-RELATED MATRIX-ASSOCIATED ACTIN-DEPENDENT REGULATOR OF CHROMATIN SUBFAMILY A-LIKE PROTEIN 1"/>
    <property type="match status" value="1"/>
</dbReference>
<feature type="domain" description="Helicase C-terminal" evidence="3">
    <location>
        <begin position="360"/>
        <end position="546"/>
    </location>
</feature>
<evidence type="ECO:0000259" key="2">
    <source>
        <dbReference type="PROSITE" id="PS51192"/>
    </source>
</evidence>
<dbReference type="eggNOG" id="COG0553">
    <property type="taxonomic scope" value="Bacteria"/>
</dbReference>
<gene>
    <name evidence="4" type="ordered locus">Bphy_0237</name>
</gene>
<keyword evidence="5" id="KW-1185">Reference proteome</keyword>
<dbReference type="InterPro" id="IPR001650">
    <property type="entry name" value="Helicase_C-like"/>
</dbReference>
<sequence length="990" mass="111007">MNDPFVDLCLGVQALRRSVERQIAGLGGATGVAAMSYPHQLANVQRVLTDSRIRHLLADEVGLGKTVQALMVLNALRIQNPKHRALILVPENLAPQWLLECQSRAHFVPLDHAPPRDETGTHVRIAYYEQLRSVTEIDPAVYDLLIVDEIHRLQSDARQRIAEVAGDFRQLLLLSATPRLEDAQAFRQLLTILEPARISLAARSSETPEIVLREREAAIATLAANGTHDQWMQVGLALPPEQTSLATLARTHCILRRVIHTRRRDFPDLLPQRVHHRIAVESTGDENARLEEVWKFISRSAENDATTDLARLGQVALRSPRALSERINILRRRDQRDPEGFLLAATRHLDAGNGDSRLEALIDLLVDIWNVDPEEAVLVVAEDNPTVDYLSTAIPQYLPEIGARGRRRPLSITVKRNRDAAATADIVDLFAEYGESLGGFVNGEAQLLIAADLAQVGLNLQHARKLIFFSIPWSPIAVEQWIGRLDRLGSAALEHQPGERNIDIFTICQRGQVDERVVSILDDFGIFERSIRLDGDEINIVSQHIVEAALAANNDDWRSLSEEVRAVASDGSEVLHTPLLDELPWRPKQTRALADYFDRVGVLGPVLEPSDARRAIVRSEVALRSWMRLIKSANGLRLWSGEDRDTPSRKFRLLHYYRSPYSKAPIEPRFLLPGVDPGDGRRYAYLDRRRALESPPVATVHVDDNPVTRLNFLDHGDPVHETLLAEWAKIGKDGPACVEVLFPEGHPLKDEARRGVYLIAILSWIPGELHLSEPDLSSVLPRLEETNIRQERKPILDAIANMEEDLRADRFWLNSVLTPRLDVLAAQYVDGGWNLAEPGIADALLMPWSLTVHGKDRTLSKGTVTGLTAELKTARNSGLELLRKEYANRHQRSLGERIDLQDRIASRRYLIDSEATDLVLLRQAQLDDAVAQNLETSEQGFARSRFRTIRNARDMAVHAREVRLARFAGLAEALVKPAFSQYKLVTLTVA</sequence>
<dbReference type="OrthoDB" id="9814088at2"/>
<dbReference type="PANTHER" id="PTHR45766">
    <property type="entry name" value="DNA ANNEALING HELICASE AND ENDONUCLEASE ZRANB3 FAMILY MEMBER"/>
    <property type="match status" value="1"/>
</dbReference>
<dbReference type="InterPro" id="IPR027417">
    <property type="entry name" value="P-loop_NTPase"/>
</dbReference>
<dbReference type="PROSITE" id="PS51192">
    <property type="entry name" value="HELICASE_ATP_BIND_1"/>
    <property type="match status" value="1"/>
</dbReference>
<dbReference type="InterPro" id="IPR000330">
    <property type="entry name" value="SNF2_N"/>
</dbReference>
<protein>
    <submittedName>
        <fullName evidence="4">SNF2-related protein</fullName>
    </submittedName>
</protein>
<dbReference type="PROSITE" id="PS51194">
    <property type="entry name" value="HELICASE_CTER"/>
    <property type="match status" value="1"/>
</dbReference>
<dbReference type="Pfam" id="PF00271">
    <property type="entry name" value="Helicase_C"/>
    <property type="match status" value="1"/>
</dbReference>
<dbReference type="Pfam" id="PF00176">
    <property type="entry name" value="SNF2-rel_dom"/>
    <property type="match status" value="1"/>
</dbReference>
<dbReference type="HOGENOM" id="CLU_012306_0_0_4"/>
<reference evidence="5" key="1">
    <citation type="journal article" date="2014" name="Stand. Genomic Sci.">
        <title>Complete genome sequence of Burkholderia phymatum STM815(T), a broad host range and efficient nitrogen-fixing symbiont of Mimosa species.</title>
        <authorList>
            <person name="Moulin L."/>
            <person name="Klonowska A."/>
            <person name="Caroline B."/>
            <person name="Booth K."/>
            <person name="Vriezen J.A."/>
            <person name="Melkonian R."/>
            <person name="James E.K."/>
            <person name="Young J.P."/>
            <person name="Bena G."/>
            <person name="Hauser L."/>
            <person name="Land M."/>
            <person name="Kyrpides N."/>
            <person name="Bruce D."/>
            <person name="Chain P."/>
            <person name="Copeland A."/>
            <person name="Pitluck S."/>
            <person name="Woyke T."/>
            <person name="Lizotte-Waniewski M."/>
            <person name="Bristow J."/>
            <person name="Riley M."/>
        </authorList>
    </citation>
    <scope>NUCLEOTIDE SEQUENCE [LARGE SCALE GENOMIC DNA]</scope>
    <source>
        <strain evidence="5">DSM 17167 / CIP 108236 / LMG 21445 / STM815</strain>
    </source>
</reference>
<dbReference type="RefSeq" id="WP_012399659.1">
    <property type="nucleotide sequence ID" value="NC_010622.1"/>
</dbReference>
<dbReference type="InterPro" id="IPR014001">
    <property type="entry name" value="Helicase_ATP-bd"/>
</dbReference>
<evidence type="ECO:0000313" key="5">
    <source>
        <dbReference type="Proteomes" id="UP000001192"/>
    </source>
</evidence>
<dbReference type="Gene3D" id="3.40.50.300">
    <property type="entry name" value="P-loop containing nucleotide triphosphate hydrolases"/>
    <property type="match status" value="1"/>
</dbReference>
<dbReference type="KEGG" id="bph:Bphy_0237"/>
<evidence type="ECO:0000256" key="1">
    <source>
        <dbReference type="ARBA" id="ARBA00022801"/>
    </source>
</evidence>
<dbReference type="SMART" id="SM00487">
    <property type="entry name" value="DEXDc"/>
    <property type="match status" value="1"/>
</dbReference>
<evidence type="ECO:0000259" key="3">
    <source>
        <dbReference type="PROSITE" id="PS51194"/>
    </source>
</evidence>
<accession>B2JC66</accession>
<dbReference type="GO" id="GO:0016787">
    <property type="term" value="F:hydrolase activity"/>
    <property type="evidence" value="ECO:0007669"/>
    <property type="project" value="UniProtKB-KW"/>
</dbReference>
<dbReference type="EMBL" id="CP001043">
    <property type="protein sequence ID" value="ACC69430.1"/>
    <property type="molecule type" value="Genomic_DNA"/>
</dbReference>
<dbReference type="GO" id="GO:0005524">
    <property type="term" value="F:ATP binding"/>
    <property type="evidence" value="ECO:0007669"/>
    <property type="project" value="InterPro"/>
</dbReference>
<organism evidence="4 5">
    <name type="scientific">Paraburkholderia phymatum (strain DSM 17167 / CIP 108236 / LMG 21445 / STM815)</name>
    <name type="common">Burkholderia phymatum</name>
    <dbReference type="NCBI Taxonomy" id="391038"/>
    <lineage>
        <taxon>Bacteria</taxon>
        <taxon>Pseudomonadati</taxon>
        <taxon>Pseudomonadota</taxon>
        <taxon>Betaproteobacteria</taxon>
        <taxon>Burkholderiales</taxon>
        <taxon>Burkholderiaceae</taxon>
        <taxon>Paraburkholderia</taxon>
    </lineage>
</organism>
<dbReference type="AlphaFoldDB" id="B2JC66"/>
<dbReference type="Proteomes" id="UP000001192">
    <property type="component" value="Chromosome 1"/>
</dbReference>
<evidence type="ECO:0000313" key="4">
    <source>
        <dbReference type="EMBL" id="ACC69430.1"/>
    </source>
</evidence>
<keyword evidence="1" id="KW-0378">Hydrolase</keyword>
<dbReference type="InterPro" id="IPR038718">
    <property type="entry name" value="SNF2-like_sf"/>
</dbReference>
<dbReference type="STRING" id="391038.Bphy_0237"/>
<name>B2JC66_PARP8</name>
<dbReference type="SUPFAM" id="SSF52540">
    <property type="entry name" value="P-loop containing nucleoside triphosphate hydrolases"/>
    <property type="match status" value="2"/>
</dbReference>